<dbReference type="CDD" id="cd06257">
    <property type="entry name" value="DnaJ"/>
    <property type="match status" value="1"/>
</dbReference>
<comment type="caution">
    <text evidence="3">The sequence shown here is derived from an EMBL/GenBank/DDBJ whole genome shotgun (WGS) entry which is preliminary data.</text>
</comment>
<dbReference type="PRINTS" id="PR00625">
    <property type="entry name" value="JDOMAIN"/>
</dbReference>
<dbReference type="PROSITE" id="PS00636">
    <property type="entry name" value="DNAJ_1"/>
    <property type="match status" value="1"/>
</dbReference>
<dbReference type="InterPro" id="IPR056453">
    <property type="entry name" value="HTH_DNAJC9"/>
</dbReference>
<dbReference type="SMART" id="SM00271">
    <property type="entry name" value="DnaJ"/>
    <property type="match status" value="1"/>
</dbReference>
<dbReference type="PANTHER" id="PTHR44144">
    <property type="entry name" value="DNAJ HOMOLOG SUBFAMILY C MEMBER 9"/>
    <property type="match status" value="1"/>
</dbReference>
<dbReference type="GO" id="GO:0005737">
    <property type="term" value="C:cytoplasm"/>
    <property type="evidence" value="ECO:0007669"/>
    <property type="project" value="TreeGrafter"/>
</dbReference>
<dbReference type="InterPro" id="IPR052594">
    <property type="entry name" value="J_domain-containing_protein"/>
</dbReference>
<proteinExistence type="predicted"/>
<dbReference type="Proteomes" id="UP000783686">
    <property type="component" value="Unassembled WGS sequence"/>
</dbReference>
<sequence>MSFSKDCEELFGHTDLYKIFGVEKTDPVDKIKKAYRKLALVWHPDRFNENTEHYFMIEREAEECSFSGDYKDLAKRKFQVIGRAYQVLSDDEKRKQYDETGMMDDGGSGDVDWTQYFRRMFPKVTKDQINEHLKSYFGSDEEIEDIIAAYLKCEGNIDMMYEYIIGMDFSTEFRIKDIIYHLIAAQEVPEFDDFINDTPAAREKRRKKYEKETAEFERMMEKKKTGKGKPKSEDDLIAAIRNNCKKRESAMDAMINKYSSSKKAKK</sequence>
<dbReference type="Pfam" id="PF23302">
    <property type="entry name" value="HTH_DNAJC9"/>
    <property type="match status" value="1"/>
</dbReference>
<keyword evidence="4" id="KW-1185">Reference proteome</keyword>
<evidence type="ECO:0000256" key="1">
    <source>
        <dbReference type="SAM" id="MobiDB-lite"/>
    </source>
</evidence>
<protein>
    <recommendedName>
        <fullName evidence="2">J domain-containing protein</fullName>
    </recommendedName>
</protein>
<dbReference type="InterPro" id="IPR001623">
    <property type="entry name" value="DnaJ_domain"/>
</dbReference>
<dbReference type="PROSITE" id="PS50076">
    <property type="entry name" value="DNAJ_2"/>
    <property type="match status" value="1"/>
</dbReference>
<organism evidence="3 4">
    <name type="scientific">Bursaphelenchus okinawaensis</name>
    <dbReference type="NCBI Taxonomy" id="465554"/>
    <lineage>
        <taxon>Eukaryota</taxon>
        <taxon>Metazoa</taxon>
        <taxon>Ecdysozoa</taxon>
        <taxon>Nematoda</taxon>
        <taxon>Chromadorea</taxon>
        <taxon>Rhabditida</taxon>
        <taxon>Tylenchina</taxon>
        <taxon>Tylenchomorpha</taxon>
        <taxon>Aphelenchoidea</taxon>
        <taxon>Aphelenchoididae</taxon>
        <taxon>Bursaphelenchus</taxon>
    </lineage>
</organism>
<dbReference type="EMBL" id="CAJFDH010000002">
    <property type="protein sequence ID" value="CAD5210700.1"/>
    <property type="molecule type" value="Genomic_DNA"/>
</dbReference>
<feature type="region of interest" description="Disordered" evidence="1">
    <location>
        <begin position="213"/>
        <end position="233"/>
    </location>
</feature>
<dbReference type="GO" id="GO:0005634">
    <property type="term" value="C:nucleus"/>
    <property type="evidence" value="ECO:0007669"/>
    <property type="project" value="TreeGrafter"/>
</dbReference>
<dbReference type="Proteomes" id="UP000614601">
    <property type="component" value="Unassembled WGS sequence"/>
</dbReference>
<dbReference type="EMBL" id="CAJFCW020000002">
    <property type="protein sequence ID" value="CAG9091885.1"/>
    <property type="molecule type" value="Genomic_DNA"/>
</dbReference>
<dbReference type="AlphaFoldDB" id="A0A811K5Q1"/>
<name>A0A811K5Q1_9BILA</name>
<feature type="compositionally biased region" description="Basic and acidic residues" evidence="1">
    <location>
        <begin position="213"/>
        <end position="223"/>
    </location>
</feature>
<dbReference type="InterPro" id="IPR018253">
    <property type="entry name" value="DnaJ_domain_CS"/>
</dbReference>
<dbReference type="GO" id="GO:0031072">
    <property type="term" value="F:heat shock protein binding"/>
    <property type="evidence" value="ECO:0007669"/>
    <property type="project" value="TreeGrafter"/>
</dbReference>
<reference evidence="3" key="1">
    <citation type="submission" date="2020-09" db="EMBL/GenBank/DDBJ databases">
        <authorList>
            <person name="Kikuchi T."/>
        </authorList>
    </citation>
    <scope>NUCLEOTIDE SEQUENCE</scope>
    <source>
        <strain evidence="3">SH1</strain>
    </source>
</reference>
<dbReference type="Gene3D" id="1.10.287.110">
    <property type="entry name" value="DnaJ domain"/>
    <property type="match status" value="1"/>
</dbReference>
<dbReference type="InterPro" id="IPR036869">
    <property type="entry name" value="J_dom_sf"/>
</dbReference>
<evidence type="ECO:0000313" key="3">
    <source>
        <dbReference type="EMBL" id="CAD5210700.1"/>
    </source>
</evidence>
<dbReference type="SUPFAM" id="SSF46565">
    <property type="entry name" value="Chaperone J-domain"/>
    <property type="match status" value="1"/>
</dbReference>
<dbReference type="OrthoDB" id="110024at2759"/>
<dbReference type="PANTHER" id="PTHR44144:SF1">
    <property type="entry name" value="DNAJ HOMOLOG SUBFAMILY C MEMBER 9"/>
    <property type="match status" value="1"/>
</dbReference>
<dbReference type="Pfam" id="PF00226">
    <property type="entry name" value="DnaJ"/>
    <property type="match status" value="2"/>
</dbReference>
<evidence type="ECO:0000313" key="4">
    <source>
        <dbReference type="Proteomes" id="UP000614601"/>
    </source>
</evidence>
<gene>
    <name evidence="3" type="ORF">BOKJ2_LOCUS3325</name>
</gene>
<accession>A0A811K5Q1</accession>
<feature type="domain" description="J" evidence="2">
    <location>
        <begin position="15"/>
        <end position="101"/>
    </location>
</feature>
<evidence type="ECO:0000259" key="2">
    <source>
        <dbReference type="PROSITE" id="PS50076"/>
    </source>
</evidence>